<proteinExistence type="predicted"/>
<name>A0A8T3VXB7_METOL</name>
<organism evidence="1 2">
    <name type="scientific">Methanobrevibacter olleyae</name>
    <dbReference type="NCBI Taxonomy" id="294671"/>
    <lineage>
        <taxon>Archaea</taxon>
        <taxon>Methanobacteriati</taxon>
        <taxon>Methanobacteriota</taxon>
        <taxon>Methanomada group</taxon>
        <taxon>Methanobacteria</taxon>
        <taxon>Methanobacteriales</taxon>
        <taxon>Methanobacteriaceae</taxon>
        <taxon>Methanobrevibacter</taxon>
    </lineage>
</organism>
<dbReference type="EMBL" id="SUTG01000023">
    <property type="protein sequence ID" value="MBE6512606.1"/>
    <property type="molecule type" value="Genomic_DNA"/>
</dbReference>
<protein>
    <submittedName>
        <fullName evidence="1">Uncharacterized protein</fullName>
    </submittedName>
</protein>
<evidence type="ECO:0000313" key="2">
    <source>
        <dbReference type="Proteomes" id="UP000732619"/>
    </source>
</evidence>
<accession>A0A8T3VXB7</accession>
<evidence type="ECO:0000313" key="1">
    <source>
        <dbReference type="EMBL" id="MBE6512606.1"/>
    </source>
</evidence>
<reference evidence="1" key="1">
    <citation type="submission" date="2019-04" db="EMBL/GenBank/DDBJ databases">
        <title>Evolution of Biomass-Degrading Anaerobic Consortia Revealed by Metagenomics.</title>
        <authorList>
            <person name="Peng X."/>
        </authorList>
    </citation>
    <scope>NUCLEOTIDE SEQUENCE</scope>
    <source>
        <strain evidence="1">SIG14</strain>
    </source>
</reference>
<dbReference type="Proteomes" id="UP000732619">
    <property type="component" value="Unassembled WGS sequence"/>
</dbReference>
<comment type="caution">
    <text evidence="1">The sequence shown here is derived from an EMBL/GenBank/DDBJ whole genome shotgun (WGS) entry which is preliminary data.</text>
</comment>
<gene>
    <name evidence="1" type="ORF">E7Z75_05655</name>
</gene>
<dbReference type="AlphaFoldDB" id="A0A8T3VXB7"/>
<sequence length="99" mass="11895">MKLSEWIKANNIPNNRILKVLEYYESIDPISFNDPEDVKAEVEEHGLRWVANKYGVREKELKEYGWRFKKRDDKGKKREETPIIKTNEQKPLVDIFDDE</sequence>